<evidence type="ECO:0000313" key="3">
    <source>
        <dbReference type="Proteomes" id="UP001501480"/>
    </source>
</evidence>
<name>A0ABN2W029_9ACTN</name>
<protein>
    <submittedName>
        <fullName evidence="2">Uncharacterized protein</fullName>
    </submittedName>
</protein>
<feature type="coiled-coil region" evidence="1">
    <location>
        <begin position="13"/>
        <end position="47"/>
    </location>
</feature>
<keyword evidence="3" id="KW-1185">Reference proteome</keyword>
<dbReference type="RefSeq" id="WP_344327351.1">
    <property type="nucleotide sequence ID" value="NZ_BAAAPY010000006.1"/>
</dbReference>
<evidence type="ECO:0000256" key="1">
    <source>
        <dbReference type="SAM" id="Coils"/>
    </source>
</evidence>
<gene>
    <name evidence="2" type="ORF">GCM10009821_18770</name>
</gene>
<dbReference type="Proteomes" id="UP001501480">
    <property type="component" value="Unassembled WGS sequence"/>
</dbReference>
<organism evidence="2 3">
    <name type="scientific">Aeromicrobium halocynthiae</name>
    <dbReference type="NCBI Taxonomy" id="560557"/>
    <lineage>
        <taxon>Bacteria</taxon>
        <taxon>Bacillati</taxon>
        <taxon>Actinomycetota</taxon>
        <taxon>Actinomycetes</taxon>
        <taxon>Propionibacteriales</taxon>
        <taxon>Nocardioidaceae</taxon>
        <taxon>Aeromicrobium</taxon>
    </lineage>
</organism>
<evidence type="ECO:0000313" key="2">
    <source>
        <dbReference type="EMBL" id="GAA2079015.1"/>
    </source>
</evidence>
<sequence>MAKALVGFVGGPIPDQAREIAQLRRRVADLQDEVLRLKNENDGLLKALGERVDAVDELLEPLAR</sequence>
<keyword evidence="1" id="KW-0175">Coiled coil</keyword>
<accession>A0ABN2W029</accession>
<proteinExistence type="predicted"/>
<dbReference type="EMBL" id="BAAAPY010000006">
    <property type="protein sequence ID" value="GAA2079015.1"/>
    <property type="molecule type" value="Genomic_DNA"/>
</dbReference>
<comment type="caution">
    <text evidence="2">The sequence shown here is derived from an EMBL/GenBank/DDBJ whole genome shotgun (WGS) entry which is preliminary data.</text>
</comment>
<reference evidence="2 3" key="1">
    <citation type="journal article" date="2019" name="Int. J. Syst. Evol. Microbiol.">
        <title>The Global Catalogue of Microorganisms (GCM) 10K type strain sequencing project: providing services to taxonomists for standard genome sequencing and annotation.</title>
        <authorList>
            <consortium name="The Broad Institute Genomics Platform"/>
            <consortium name="The Broad Institute Genome Sequencing Center for Infectious Disease"/>
            <person name="Wu L."/>
            <person name="Ma J."/>
        </authorList>
    </citation>
    <scope>NUCLEOTIDE SEQUENCE [LARGE SCALE GENOMIC DNA]</scope>
    <source>
        <strain evidence="2 3">JCM 15749</strain>
    </source>
</reference>